<accession>A0AAD4MHL0</accession>
<name>A0AAD4MHL0_9BILA</name>
<dbReference type="EMBL" id="JAKKPZ010001132">
    <property type="protein sequence ID" value="KAI1690608.1"/>
    <property type="molecule type" value="Genomic_DNA"/>
</dbReference>
<dbReference type="AlphaFoldDB" id="A0AAD4MHL0"/>
<gene>
    <name evidence="1" type="ORF">DdX_22397</name>
</gene>
<organism evidence="1 2">
    <name type="scientific">Ditylenchus destructor</name>
    <dbReference type="NCBI Taxonomy" id="166010"/>
    <lineage>
        <taxon>Eukaryota</taxon>
        <taxon>Metazoa</taxon>
        <taxon>Ecdysozoa</taxon>
        <taxon>Nematoda</taxon>
        <taxon>Chromadorea</taxon>
        <taxon>Rhabditida</taxon>
        <taxon>Tylenchina</taxon>
        <taxon>Tylenchomorpha</taxon>
        <taxon>Sphaerularioidea</taxon>
        <taxon>Anguinidae</taxon>
        <taxon>Anguininae</taxon>
        <taxon>Ditylenchus</taxon>
    </lineage>
</organism>
<reference evidence="1" key="1">
    <citation type="submission" date="2022-01" db="EMBL/GenBank/DDBJ databases">
        <title>Genome Sequence Resource for Two Populations of Ditylenchus destructor, the Migratory Endoparasitic Phytonematode.</title>
        <authorList>
            <person name="Zhang H."/>
            <person name="Lin R."/>
            <person name="Xie B."/>
        </authorList>
    </citation>
    <scope>NUCLEOTIDE SEQUENCE</scope>
    <source>
        <strain evidence="1">BazhouSP</strain>
    </source>
</reference>
<evidence type="ECO:0000313" key="1">
    <source>
        <dbReference type="EMBL" id="KAI1690608.1"/>
    </source>
</evidence>
<evidence type="ECO:0000313" key="2">
    <source>
        <dbReference type="Proteomes" id="UP001201812"/>
    </source>
</evidence>
<sequence>MLFICCTQSIPPGQNSSRNCLYNALSLFEYSKRKEMHEKMGLESDKQLNTVTDSVLKLLQEKSKTLEVTVGHIPNIEHSYKIDWSIEANKTLLKTLTKDILSVVKSDMESKFEKPKDIEEGIQKAIDQLGEMPEAESKKDKKTEGQKSWGYLSASCFPERYQPFHPRNAKIEQDKTYFEKLANAFVNATKGCGLQSTNHRKTETELWRK</sequence>
<keyword evidence="2" id="KW-1185">Reference proteome</keyword>
<proteinExistence type="predicted"/>
<dbReference type="Proteomes" id="UP001201812">
    <property type="component" value="Unassembled WGS sequence"/>
</dbReference>
<comment type="caution">
    <text evidence="1">The sequence shown here is derived from an EMBL/GenBank/DDBJ whole genome shotgun (WGS) entry which is preliminary data.</text>
</comment>
<protein>
    <submittedName>
        <fullName evidence="1">Uncharacterized protein</fullName>
    </submittedName>
</protein>